<evidence type="ECO:0000313" key="1">
    <source>
        <dbReference type="EMBL" id="MBB2155728.1"/>
    </source>
</evidence>
<accession>A0A7W4FDJ0</accession>
<organism evidence="1 2">
    <name type="scientific">Gluconacetobacter diazotrophicus</name>
    <name type="common">Acetobacter diazotrophicus</name>
    <dbReference type="NCBI Taxonomy" id="33996"/>
    <lineage>
        <taxon>Bacteria</taxon>
        <taxon>Pseudomonadati</taxon>
        <taxon>Pseudomonadota</taxon>
        <taxon>Alphaproteobacteria</taxon>
        <taxon>Acetobacterales</taxon>
        <taxon>Acetobacteraceae</taxon>
        <taxon>Gluconacetobacter</taxon>
    </lineage>
</organism>
<keyword evidence="1" id="KW-0378">Hydrolase</keyword>
<name>A0A7W4FDJ0_GLUDI</name>
<dbReference type="GO" id="GO:0016788">
    <property type="term" value="F:hydrolase activity, acting on ester bonds"/>
    <property type="evidence" value="ECO:0007669"/>
    <property type="project" value="UniProtKB-ARBA"/>
</dbReference>
<dbReference type="AlphaFoldDB" id="A0A7W4FDJ0"/>
<reference evidence="1 2" key="1">
    <citation type="submission" date="2020-04" db="EMBL/GenBank/DDBJ databases">
        <title>Description of novel Gluconacetobacter.</title>
        <authorList>
            <person name="Sombolestani A."/>
        </authorList>
    </citation>
    <scope>NUCLEOTIDE SEQUENCE [LARGE SCALE GENOMIC DNA]</scope>
    <source>
        <strain evidence="1 2">LMG 7603</strain>
    </source>
</reference>
<dbReference type="EMBL" id="JABEQG010000006">
    <property type="protein sequence ID" value="MBB2155728.1"/>
    <property type="molecule type" value="Genomic_DNA"/>
</dbReference>
<dbReference type="RefSeq" id="WP_012226510.1">
    <property type="nucleotide sequence ID" value="NZ_JABEQG010000006.1"/>
</dbReference>
<evidence type="ECO:0000313" key="2">
    <source>
        <dbReference type="Proteomes" id="UP000550787"/>
    </source>
</evidence>
<dbReference type="Gene3D" id="3.40.50.1110">
    <property type="entry name" value="SGNH hydrolase"/>
    <property type="match status" value="1"/>
</dbReference>
<comment type="caution">
    <text evidence="1">The sequence shown here is derived from an EMBL/GenBank/DDBJ whole genome shotgun (WGS) entry which is preliminary data.</text>
</comment>
<dbReference type="InterPro" id="IPR036514">
    <property type="entry name" value="SGNH_hydro_sf"/>
</dbReference>
<dbReference type="SUPFAM" id="SSF52266">
    <property type="entry name" value="SGNH hydrolase"/>
    <property type="match status" value="1"/>
</dbReference>
<sequence length="266" mass="29783">MKRLTLFSKGNVDIHDTLHSCRIGGVLQWNGINDALRESWPGVSARVRHETWTRSDALLAADGTIPASLAARDIPLGSYPMKSQFSTAIFTTEADAILLSIQADITTKLGRHRSEGYLLYPNDIATWRDEDRAWFRSEFDMIGLLDVEESMRHLDALIGRIRETRDVPILVYNLSPVIPGDTTHCYMGLDETFPVRIRRFNQGLIDLSGTTGISIVDVDTIVARHGADRLKLDTVHLTPEGYRRVAEEVVRILADLGVLDSTEEAR</sequence>
<dbReference type="Proteomes" id="UP000550787">
    <property type="component" value="Unassembled WGS sequence"/>
</dbReference>
<protein>
    <submittedName>
        <fullName evidence="1">SGNH/GDSL hydrolase family protein</fullName>
    </submittedName>
</protein>
<proteinExistence type="predicted"/>
<dbReference type="CDD" id="cd00229">
    <property type="entry name" value="SGNH_hydrolase"/>
    <property type="match status" value="1"/>
</dbReference>
<gene>
    <name evidence="1" type="ORF">HLH33_05300</name>
</gene>